<dbReference type="SUPFAM" id="SSF50630">
    <property type="entry name" value="Acid proteases"/>
    <property type="match status" value="1"/>
</dbReference>
<dbReference type="InterPro" id="IPR034164">
    <property type="entry name" value="Pepsin-like_dom"/>
</dbReference>
<name>A0ABR4FD32_9PEZI</name>
<keyword evidence="6" id="KW-1185">Reference proteome</keyword>
<evidence type="ECO:0000313" key="5">
    <source>
        <dbReference type="EMBL" id="KAL2292597.1"/>
    </source>
</evidence>
<dbReference type="Proteomes" id="UP001600888">
    <property type="component" value="Unassembled WGS sequence"/>
</dbReference>
<dbReference type="CDD" id="cd05471">
    <property type="entry name" value="pepsin_like"/>
    <property type="match status" value="1"/>
</dbReference>
<evidence type="ECO:0000256" key="1">
    <source>
        <dbReference type="ARBA" id="ARBA00007447"/>
    </source>
</evidence>
<dbReference type="PANTHER" id="PTHR47966:SF51">
    <property type="entry name" value="BETA-SITE APP-CLEAVING ENZYME, ISOFORM A-RELATED"/>
    <property type="match status" value="1"/>
</dbReference>
<sequence length="473" mass="49915">MKLASALYSLSGALALPEPGASTSHKVSLRNRHSLTLPDGRANVPGIFASLNATLVKFGTKPLPHYEPVAQQQAEYAAERHRQNAVSGVNVPLKDQGFFSHSDSNRMLLAMDDKYYGPVTIGSSDGNAQTFELIFDTGSSDTWVPGPECGPLDGCVHSTKYDGGGIDLQTTVPSGYITVSVSGDIYEDDMTVAGLKSLNQTLIAIKSATGFSALNADGICGMAFSALAKGNAATFFENLVASGAVEKDEFSFYLGRLASGTGSDSELVLGGRDSTKYTGSFVTLPVVSETYWQVDLDNVKVRGLVAGLHTKGQAAIDTGTSMIIAPQAAAKEIMSQIPGSLHLPIKIHGSSIDMFLFPCDTADSYIPSITFAGASFQISPVDFNIGRVAPDDVDNIVMGKESLAAEIRAKMEDVTDYCVAGLKGLDSSLISETNDFYVIGAAFLKNWYTVMSYSANNGSPAVLFAPSIGNVLS</sequence>
<dbReference type="PRINTS" id="PR00792">
    <property type="entry name" value="PEPSIN"/>
</dbReference>
<dbReference type="InterPro" id="IPR021109">
    <property type="entry name" value="Peptidase_aspartic_dom_sf"/>
</dbReference>
<comment type="caution">
    <text evidence="5">The sequence shown here is derived from an EMBL/GenBank/DDBJ whole genome shotgun (WGS) entry which is preliminary data.</text>
</comment>
<evidence type="ECO:0000313" key="6">
    <source>
        <dbReference type="Proteomes" id="UP001600888"/>
    </source>
</evidence>
<keyword evidence="3" id="KW-0645">Protease</keyword>
<dbReference type="PROSITE" id="PS00141">
    <property type="entry name" value="ASP_PROTEASE"/>
    <property type="match status" value="2"/>
</dbReference>
<dbReference type="PROSITE" id="PS51767">
    <property type="entry name" value="PEPTIDASE_A1"/>
    <property type="match status" value="1"/>
</dbReference>
<dbReference type="Gene3D" id="2.40.70.10">
    <property type="entry name" value="Acid Proteases"/>
    <property type="match status" value="2"/>
</dbReference>
<dbReference type="InterPro" id="IPR001969">
    <property type="entry name" value="Aspartic_peptidase_AS"/>
</dbReference>
<keyword evidence="3" id="KW-0378">Hydrolase</keyword>
<accession>A0ABR4FD32</accession>
<protein>
    <recommendedName>
        <fullName evidence="4">Peptidase A1 domain-containing protein</fullName>
    </recommendedName>
</protein>
<reference evidence="5 6" key="1">
    <citation type="submission" date="2024-03" db="EMBL/GenBank/DDBJ databases">
        <title>A high-quality draft genome sequence of Diaporthe vaccinii, a causative agent of upright dieback and viscid rot disease in cranberry plants.</title>
        <authorList>
            <person name="Sarrasin M."/>
            <person name="Lang B.F."/>
            <person name="Burger G."/>
        </authorList>
    </citation>
    <scope>NUCLEOTIDE SEQUENCE [LARGE SCALE GENOMIC DNA]</scope>
    <source>
        <strain evidence="5 6">IS7</strain>
    </source>
</reference>
<dbReference type="InterPro" id="IPR033121">
    <property type="entry name" value="PEPTIDASE_A1"/>
</dbReference>
<keyword evidence="2 3" id="KW-0064">Aspartyl protease</keyword>
<evidence type="ECO:0000256" key="3">
    <source>
        <dbReference type="RuleBase" id="RU000454"/>
    </source>
</evidence>
<dbReference type="EMBL" id="JBAWTH010000003">
    <property type="protein sequence ID" value="KAL2292597.1"/>
    <property type="molecule type" value="Genomic_DNA"/>
</dbReference>
<evidence type="ECO:0000259" key="4">
    <source>
        <dbReference type="PROSITE" id="PS51767"/>
    </source>
</evidence>
<proteinExistence type="inferred from homology"/>
<organism evidence="5 6">
    <name type="scientific">Diaporthe vaccinii</name>
    <dbReference type="NCBI Taxonomy" id="105482"/>
    <lineage>
        <taxon>Eukaryota</taxon>
        <taxon>Fungi</taxon>
        <taxon>Dikarya</taxon>
        <taxon>Ascomycota</taxon>
        <taxon>Pezizomycotina</taxon>
        <taxon>Sordariomycetes</taxon>
        <taxon>Sordariomycetidae</taxon>
        <taxon>Diaporthales</taxon>
        <taxon>Diaporthaceae</taxon>
        <taxon>Diaporthe</taxon>
        <taxon>Diaporthe eres species complex</taxon>
    </lineage>
</organism>
<comment type="similarity">
    <text evidence="1 3">Belongs to the peptidase A1 family.</text>
</comment>
<dbReference type="PANTHER" id="PTHR47966">
    <property type="entry name" value="BETA-SITE APP-CLEAVING ENZYME, ISOFORM A-RELATED"/>
    <property type="match status" value="1"/>
</dbReference>
<gene>
    <name evidence="5" type="ORF">FJTKL_09543</name>
</gene>
<feature type="domain" description="Peptidase A1" evidence="4">
    <location>
        <begin position="115"/>
        <end position="465"/>
    </location>
</feature>
<dbReference type="Pfam" id="PF00026">
    <property type="entry name" value="Asp"/>
    <property type="match status" value="1"/>
</dbReference>
<evidence type="ECO:0000256" key="2">
    <source>
        <dbReference type="ARBA" id="ARBA00022750"/>
    </source>
</evidence>
<dbReference type="InterPro" id="IPR001461">
    <property type="entry name" value="Aspartic_peptidase_A1"/>
</dbReference>